<sequence length="435" mass="52069">MITPIFKQIHPVDLKFATANKDIDEFYVIPTPFAYNDLYFQMECNYWTTYGLIKGILEFNKTKIQFIANNEDVIETLVRTTTKQQKDINDETIQKFSFTIFLEDIYSINNRDNWIQFYLFGKSGIDLPILDHENKPSVLSLTLLLNQICNEQIIQQIRQLTKNQRILSKLQSDQVYYLMTYILKLTRYQTNKKTFQKIIHGYQHHKQKNNQMECLSQVSYYDIISIQKLDIEHKFDLYQIRYTNLNKPSSIISQSHFEQIQNNLPQNVIDNQWYQVYNPKYHGNSFYEFLRRTKNLKEHILIVKDNWDVIFGAYLEEGWHIDQNYYGNEQSFLFSFKNTGFRIYKNSKMNECYQLCNEDSIIIGGSEQEDQFSIKINQNFMKGELNSSSTFSNELLSKQNKFNIQEFEIWGVQNDCELIMRQLRLESYLKIEEEQ</sequence>
<dbReference type="EMBL" id="CAJJDN010000103">
    <property type="protein sequence ID" value="CAD8113261.1"/>
    <property type="molecule type" value="Genomic_DNA"/>
</dbReference>
<gene>
    <name evidence="2" type="ORF">PSON_ATCC_30995.1.T1030021</name>
</gene>
<reference evidence="2" key="1">
    <citation type="submission" date="2021-01" db="EMBL/GenBank/DDBJ databases">
        <authorList>
            <consortium name="Genoscope - CEA"/>
            <person name="William W."/>
        </authorList>
    </citation>
    <scope>NUCLEOTIDE SEQUENCE</scope>
</reference>
<organism evidence="2 3">
    <name type="scientific">Paramecium sonneborni</name>
    <dbReference type="NCBI Taxonomy" id="65129"/>
    <lineage>
        <taxon>Eukaryota</taxon>
        <taxon>Sar</taxon>
        <taxon>Alveolata</taxon>
        <taxon>Ciliophora</taxon>
        <taxon>Intramacronucleata</taxon>
        <taxon>Oligohymenophorea</taxon>
        <taxon>Peniculida</taxon>
        <taxon>Parameciidae</taxon>
        <taxon>Paramecium</taxon>
    </lineage>
</organism>
<evidence type="ECO:0000313" key="2">
    <source>
        <dbReference type="EMBL" id="CAD8113261.1"/>
    </source>
</evidence>
<comment type="caution">
    <text evidence="2">The sequence shown here is derived from an EMBL/GenBank/DDBJ whole genome shotgun (WGS) entry which is preliminary data.</text>
</comment>
<proteinExistence type="predicted"/>
<dbReference type="Pfam" id="PF07534">
    <property type="entry name" value="TLD"/>
    <property type="match status" value="1"/>
</dbReference>
<protein>
    <recommendedName>
        <fullName evidence="1">TLDc domain-containing protein</fullName>
    </recommendedName>
</protein>
<keyword evidence="3" id="KW-1185">Reference proteome</keyword>
<dbReference type="PANTHER" id="PTHR23354">
    <property type="entry name" value="NUCLEOLAR PROTEIN 7/ESTROGEN RECEPTOR COACTIVATOR-RELATED"/>
    <property type="match status" value="1"/>
</dbReference>
<evidence type="ECO:0000259" key="1">
    <source>
        <dbReference type="PROSITE" id="PS51886"/>
    </source>
</evidence>
<dbReference type="PROSITE" id="PS51886">
    <property type="entry name" value="TLDC"/>
    <property type="match status" value="1"/>
</dbReference>
<dbReference type="InterPro" id="IPR006571">
    <property type="entry name" value="TLDc_dom"/>
</dbReference>
<dbReference type="Proteomes" id="UP000692954">
    <property type="component" value="Unassembled WGS sequence"/>
</dbReference>
<dbReference type="AlphaFoldDB" id="A0A8S1QE90"/>
<name>A0A8S1QE90_9CILI</name>
<feature type="domain" description="TLDc" evidence="1">
    <location>
        <begin position="250"/>
        <end position="413"/>
    </location>
</feature>
<dbReference type="OrthoDB" id="26679at2759"/>
<dbReference type="SMART" id="SM00584">
    <property type="entry name" value="TLDc"/>
    <property type="match status" value="1"/>
</dbReference>
<accession>A0A8S1QE90</accession>
<evidence type="ECO:0000313" key="3">
    <source>
        <dbReference type="Proteomes" id="UP000692954"/>
    </source>
</evidence>
<dbReference type="PANTHER" id="PTHR23354:SF122">
    <property type="entry name" value="GTPASE-ACTIVATING PROTEIN SKYWALKER"/>
    <property type="match status" value="1"/>
</dbReference>